<evidence type="ECO:0000313" key="1">
    <source>
        <dbReference type="EMBL" id="KAA1255259.1"/>
    </source>
</evidence>
<gene>
    <name evidence="1" type="ORF">F0M16_08565</name>
</gene>
<sequence>MNRESLLHSISGEVLIATELFIDNMSTVQLNGSCNKVNVQDLVEDIVILSSFQAFTISDDTLKKGFIEFINDSNLNTAYQKSSSGNDPLLGMNHDVFGNLVLKYNHFNEIMPKFHDELFENSFDSGIELKDACLIQKHFSGKSEFNKLHPVLRRSMLPTQMVRKFETTGNSYFLLYIDCILRYINVRYMEYAEACARKIGIATQKRKESH</sequence>
<dbReference type="AlphaFoldDB" id="A0A5B1C6U2"/>
<proteinExistence type="predicted"/>
<comment type="caution">
    <text evidence="1">The sequence shown here is derived from an EMBL/GenBank/DDBJ whole genome shotgun (WGS) entry which is preliminary data.</text>
</comment>
<dbReference type="EMBL" id="VUAA01000007">
    <property type="protein sequence ID" value="KAA1255259.1"/>
    <property type="molecule type" value="Genomic_DNA"/>
</dbReference>
<protein>
    <submittedName>
        <fullName evidence="1">Uncharacterized protein</fullName>
    </submittedName>
</protein>
<accession>A0A5B1C6U2</accession>
<dbReference type="Proteomes" id="UP000323225">
    <property type="component" value="Unassembled WGS sequence"/>
</dbReference>
<name>A0A5B1C6U2_VIBCL</name>
<evidence type="ECO:0000313" key="2">
    <source>
        <dbReference type="Proteomes" id="UP000323225"/>
    </source>
</evidence>
<organism evidence="1 2">
    <name type="scientific">Vibrio cholerae</name>
    <dbReference type="NCBI Taxonomy" id="666"/>
    <lineage>
        <taxon>Bacteria</taxon>
        <taxon>Pseudomonadati</taxon>
        <taxon>Pseudomonadota</taxon>
        <taxon>Gammaproteobacteria</taxon>
        <taxon>Vibrionales</taxon>
        <taxon>Vibrionaceae</taxon>
        <taxon>Vibrio</taxon>
    </lineage>
</organism>
<reference evidence="1 2" key="1">
    <citation type="submission" date="2019-09" db="EMBL/GenBank/DDBJ databases">
        <authorList>
            <person name="Kritzky A."/>
            <person name="Schelkanova E.Y."/>
            <person name="Alkhova Z.V."/>
            <person name="Smirnova N.I."/>
        </authorList>
    </citation>
    <scope>NUCLEOTIDE SEQUENCE [LARGE SCALE GENOMIC DNA]</scope>
    <source>
        <strain evidence="1 2">M1526</strain>
    </source>
</reference>